<reference evidence="1 2" key="1">
    <citation type="submission" date="2013-09" db="EMBL/GenBank/DDBJ databases">
        <title>Corchorus capsularis genome sequencing.</title>
        <authorList>
            <person name="Alam M."/>
            <person name="Haque M.S."/>
            <person name="Islam M.S."/>
            <person name="Emdad E.M."/>
            <person name="Islam M.M."/>
            <person name="Ahmed B."/>
            <person name="Halim A."/>
            <person name="Hossen Q.M.M."/>
            <person name="Hossain M.Z."/>
            <person name="Ahmed R."/>
            <person name="Khan M.M."/>
            <person name="Islam R."/>
            <person name="Rashid M.M."/>
            <person name="Khan S.A."/>
            <person name="Rahman M.S."/>
            <person name="Alam M."/>
        </authorList>
    </citation>
    <scope>NUCLEOTIDE SEQUENCE [LARGE SCALE GENOMIC DNA]</scope>
    <source>
        <strain evidence="2">cv. CVL-1</strain>
        <tissue evidence="1">Whole seedling</tissue>
    </source>
</reference>
<keyword evidence="2" id="KW-1185">Reference proteome</keyword>
<dbReference type="EMBL" id="AWWV01012555">
    <property type="protein sequence ID" value="OMO66177.1"/>
    <property type="molecule type" value="Genomic_DNA"/>
</dbReference>
<name>A0A1R3H748_COCAP</name>
<dbReference type="Gramene" id="OMO66177">
    <property type="protein sequence ID" value="OMO66177"/>
    <property type="gene ID" value="CCACVL1_21287"/>
</dbReference>
<comment type="caution">
    <text evidence="1">The sequence shown here is derived from an EMBL/GenBank/DDBJ whole genome shotgun (WGS) entry which is preliminary data.</text>
</comment>
<evidence type="ECO:0000313" key="2">
    <source>
        <dbReference type="Proteomes" id="UP000188268"/>
    </source>
</evidence>
<organism evidence="1 2">
    <name type="scientific">Corchorus capsularis</name>
    <name type="common">Jute</name>
    <dbReference type="NCBI Taxonomy" id="210143"/>
    <lineage>
        <taxon>Eukaryota</taxon>
        <taxon>Viridiplantae</taxon>
        <taxon>Streptophyta</taxon>
        <taxon>Embryophyta</taxon>
        <taxon>Tracheophyta</taxon>
        <taxon>Spermatophyta</taxon>
        <taxon>Magnoliopsida</taxon>
        <taxon>eudicotyledons</taxon>
        <taxon>Gunneridae</taxon>
        <taxon>Pentapetalae</taxon>
        <taxon>rosids</taxon>
        <taxon>malvids</taxon>
        <taxon>Malvales</taxon>
        <taxon>Malvaceae</taxon>
        <taxon>Grewioideae</taxon>
        <taxon>Apeibeae</taxon>
        <taxon>Corchorus</taxon>
    </lineage>
</organism>
<dbReference type="AlphaFoldDB" id="A0A1R3H748"/>
<dbReference type="Proteomes" id="UP000188268">
    <property type="component" value="Unassembled WGS sequence"/>
</dbReference>
<accession>A0A1R3H748</accession>
<sequence length="80" mass="8846">MGLSGSKVDQIGSDIYKLLFFFFLLQHSLFPSLIRLNPSCSVTSTHPNKPSKLPQNGKPKTYPSHLLYRAEVAKKGELAG</sequence>
<evidence type="ECO:0000313" key="1">
    <source>
        <dbReference type="EMBL" id="OMO66177.1"/>
    </source>
</evidence>
<gene>
    <name evidence="1" type="ORF">CCACVL1_21287</name>
</gene>
<proteinExistence type="predicted"/>
<protein>
    <submittedName>
        <fullName evidence="1">Uncharacterized protein</fullName>
    </submittedName>
</protein>